<dbReference type="GO" id="GO:0006355">
    <property type="term" value="P:regulation of DNA-templated transcription"/>
    <property type="evidence" value="ECO:0007669"/>
    <property type="project" value="InterPro"/>
</dbReference>
<feature type="coiled-coil region" evidence="6">
    <location>
        <begin position="553"/>
        <end position="587"/>
    </location>
</feature>
<dbReference type="SUPFAM" id="SSF55785">
    <property type="entry name" value="PYP-like sensor domain (PAS domain)"/>
    <property type="match status" value="4"/>
</dbReference>
<dbReference type="CDD" id="cd00130">
    <property type="entry name" value="PAS"/>
    <property type="match status" value="4"/>
</dbReference>
<evidence type="ECO:0000256" key="4">
    <source>
        <dbReference type="ARBA" id="ARBA00022679"/>
    </source>
</evidence>
<reference evidence="11" key="1">
    <citation type="submission" date="2020-12" db="EMBL/GenBank/DDBJ databases">
        <title>Geomonas sp. Red875, isolated from river sediment.</title>
        <authorList>
            <person name="Xu Z."/>
            <person name="Zhang Z."/>
            <person name="Masuda Y."/>
            <person name="Itoh H."/>
            <person name="Senoo K."/>
        </authorList>
    </citation>
    <scope>NUCLEOTIDE SEQUENCE</scope>
    <source>
        <strain evidence="11">Red875</strain>
    </source>
</reference>
<dbReference type="InterPro" id="IPR035965">
    <property type="entry name" value="PAS-like_dom_sf"/>
</dbReference>
<keyword evidence="12" id="KW-1185">Reference proteome</keyword>
<dbReference type="SUPFAM" id="SSF47384">
    <property type="entry name" value="Homodimeric domain of signal transducing histidine kinase"/>
    <property type="match status" value="1"/>
</dbReference>
<feature type="domain" description="PAS" evidence="9">
    <location>
        <begin position="34"/>
        <end position="104"/>
    </location>
</feature>
<dbReference type="PROSITE" id="PS50109">
    <property type="entry name" value="HIS_KIN"/>
    <property type="match status" value="1"/>
</dbReference>
<dbReference type="SMART" id="SM00086">
    <property type="entry name" value="PAC"/>
    <property type="match status" value="4"/>
</dbReference>
<accession>A0A8J7JEP7</accession>
<dbReference type="InterPro" id="IPR003594">
    <property type="entry name" value="HATPase_dom"/>
</dbReference>
<dbReference type="Proteomes" id="UP000636888">
    <property type="component" value="Unassembled WGS sequence"/>
</dbReference>
<dbReference type="InterPro" id="IPR036097">
    <property type="entry name" value="HisK_dim/P_sf"/>
</dbReference>
<organism evidence="11 12">
    <name type="scientific">Geomesophilobacter sediminis</name>
    <dbReference type="NCBI Taxonomy" id="2798584"/>
    <lineage>
        <taxon>Bacteria</taxon>
        <taxon>Pseudomonadati</taxon>
        <taxon>Thermodesulfobacteriota</taxon>
        <taxon>Desulfuromonadia</taxon>
        <taxon>Geobacterales</taxon>
        <taxon>Geobacteraceae</taxon>
        <taxon>Geomesophilobacter</taxon>
    </lineage>
</organism>
<evidence type="ECO:0000313" key="11">
    <source>
        <dbReference type="EMBL" id="MBJ6725766.1"/>
    </source>
</evidence>
<dbReference type="PANTHER" id="PTHR43304">
    <property type="entry name" value="PHYTOCHROME-LIKE PROTEIN CPH1"/>
    <property type="match status" value="1"/>
</dbReference>
<dbReference type="SMART" id="SM00388">
    <property type="entry name" value="HisKA"/>
    <property type="match status" value="1"/>
</dbReference>
<proteinExistence type="predicted"/>
<dbReference type="Gene3D" id="1.10.287.130">
    <property type="match status" value="1"/>
</dbReference>
<dbReference type="RefSeq" id="WP_199384655.1">
    <property type="nucleotide sequence ID" value="NZ_JAEMHM010000010.1"/>
</dbReference>
<feature type="compositionally biased region" description="Basic residues" evidence="7">
    <location>
        <begin position="1"/>
        <end position="16"/>
    </location>
</feature>
<dbReference type="PRINTS" id="PR00344">
    <property type="entry name" value="BCTRLSENSOR"/>
</dbReference>
<dbReference type="Gene3D" id="3.30.565.10">
    <property type="entry name" value="Histidine kinase-like ATPase, C-terminal domain"/>
    <property type="match status" value="1"/>
</dbReference>
<dbReference type="Pfam" id="PF02518">
    <property type="entry name" value="HATPase_c"/>
    <property type="match status" value="1"/>
</dbReference>
<dbReference type="Pfam" id="PF13426">
    <property type="entry name" value="PAS_9"/>
    <property type="match status" value="1"/>
</dbReference>
<keyword evidence="5" id="KW-0418">Kinase</keyword>
<evidence type="ECO:0000259" key="10">
    <source>
        <dbReference type="PROSITE" id="PS50113"/>
    </source>
</evidence>
<dbReference type="CDD" id="cd00082">
    <property type="entry name" value="HisKA"/>
    <property type="match status" value="1"/>
</dbReference>
<dbReference type="SUPFAM" id="SSF55874">
    <property type="entry name" value="ATPase domain of HSP90 chaperone/DNA topoisomerase II/histidine kinase"/>
    <property type="match status" value="1"/>
</dbReference>
<dbReference type="InterPro" id="IPR003661">
    <property type="entry name" value="HisK_dim/P_dom"/>
</dbReference>
<dbReference type="Pfam" id="PF08447">
    <property type="entry name" value="PAS_3"/>
    <property type="match status" value="2"/>
</dbReference>
<gene>
    <name evidence="11" type="ORF">JFN93_13685</name>
</gene>
<dbReference type="PANTHER" id="PTHR43304:SF1">
    <property type="entry name" value="PAC DOMAIN-CONTAINING PROTEIN"/>
    <property type="match status" value="1"/>
</dbReference>
<comment type="caution">
    <text evidence="11">The sequence shown here is derived from an EMBL/GenBank/DDBJ whole genome shotgun (WGS) entry which is preliminary data.</text>
</comment>
<dbReference type="GO" id="GO:0000155">
    <property type="term" value="F:phosphorelay sensor kinase activity"/>
    <property type="evidence" value="ECO:0007669"/>
    <property type="project" value="InterPro"/>
</dbReference>
<dbReference type="InterPro" id="IPR004358">
    <property type="entry name" value="Sig_transdc_His_kin-like_C"/>
</dbReference>
<dbReference type="InterPro" id="IPR052162">
    <property type="entry name" value="Sensor_kinase/Photoreceptor"/>
</dbReference>
<dbReference type="FunFam" id="3.30.450.20:FF:000099">
    <property type="entry name" value="Sensory box sensor histidine kinase"/>
    <property type="match status" value="1"/>
</dbReference>
<keyword evidence="4" id="KW-0808">Transferase</keyword>
<evidence type="ECO:0000259" key="9">
    <source>
        <dbReference type="PROSITE" id="PS50112"/>
    </source>
</evidence>
<feature type="domain" description="Histidine kinase" evidence="8">
    <location>
        <begin position="610"/>
        <end position="827"/>
    </location>
</feature>
<evidence type="ECO:0000256" key="1">
    <source>
        <dbReference type="ARBA" id="ARBA00000085"/>
    </source>
</evidence>
<dbReference type="InterPro" id="IPR013767">
    <property type="entry name" value="PAS_fold"/>
</dbReference>
<dbReference type="PROSITE" id="PS50113">
    <property type="entry name" value="PAC"/>
    <property type="match status" value="4"/>
</dbReference>
<dbReference type="NCBIfam" id="TIGR00229">
    <property type="entry name" value="sensory_box"/>
    <property type="match status" value="4"/>
</dbReference>
<comment type="catalytic activity">
    <reaction evidence="1">
        <text>ATP + protein L-histidine = ADP + protein N-phospho-L-histidine.</text>
        <dbReference type="EC" id="2.7.13.3"/>
    </reaction>
</comment>
<dbReference type="InterPro" id="IPR005467">
    <property type="entry name" value="His_kinase_dom"/>
</dbReference>
<evidence type="ECO:0000256" key="6">
    <source>
        <dbReference type="SAM" id="Coils"/>
    </source>
</evidence>
<feature type="region of interest" description="Disordered" evidence="7">
    <location>
        <begin position="1"/>
        <end position="27"/>
    </location>
</feature>
<feature type="domain" description="PAS" evidence="9">
    <location>
        <begin position="412"/>
        <end position="476"/>
    </location>
</feature>
<sequence length="833" mass="94362">MPDSKRGKRDRVKARVHGGAPPKPEGINAELVESEGRYRALYRDNPTMILTVDRALRIRSANPACLLHLGYSGEELAGYPVLMLFFEEDRAAVREQLESSLQHPDVVYRWEFRKIRKDGTVLWVEETVQGIKSPEGELSLLVVCQNITARKRAEEKLRASEERFHAIFNLAAVGIAQVDLEGRWLLINQKLCDILGYPMDELGHMNIIQVTHPDDLEPHLELIQRVLAGELSDYTFIKRVLRKDGAVVWVSLSVTLVRDQYQRPDYFIAVMVDINERKNAEEQLLASEDKFARVFNLAPVGMTISTLADGVFVEINEAAERMSGYSRREVIGVRHDQFGIWKDAAQRAAVIDELMKTGEVRDIEMTMKDKDGKDFLALYSAVVIDIQGKKHLLSLVTDLSERKRAEDALRESEQRFRLMADHAPVMIWESDPDIRVIFVNKAWLDYGGRTLEDELGDGWQRSVHPEDLERCLETFRFARKACQRFSLEFRLRRRDGGYGWVAVSGAPRLASDGELLGYIGSGFDVTERNAARQALQSTNESLTEKVAERTAGLRKIIEKLRSEIDERRRMEQKLNEETTERLTAQAELRQKELMMLHQGRLAAMGEMIGNIAHQWRQPLNMLGLLAQELRFSHQKGVFTGGQLETNVGKMLETIQYMSKTIDDFRNYFKLDKEKTEFCILETIEKATSLLGESLKTQQIRFEVTSDTAGDPTLYGYPNEFLQVILNLLVNARDALVERAVPDPCIRVNVTAEGAQTVITVTDNAGGIPEEIVDRIFEPYFTTKGPDKGTGVGLFMSKTIIEKNMGGSLTACNITGGAEFRIVIFKDQGETAPQ</sequence>
<dbReference type="SMART" id="SM00091">
    <property type="entry name" value="PAS"/>
    <property type="match status" value="4"/>
</dbReference>
<dbReference type="Pfam" id="PF00989">
    <property type="entry name" value="PAS"/>
    <property type="match status" value="1"/>
</dbReference>
<feature type="domain" description="PAC" evidence="10">
    <location>
        <begin position="234"/>
        <end position="286"/>
    </location>
</feature>
<evidence type="ECO:0000256" key="7">
    <source>
        <dbReference type="SAM" id="MobiDB-lite"/>
    </source>
</evidence>
<protein>
    <recommendedName>
        <fullName evidence="2">histidine kinase</fullName>
        <ecNumber evidence="2">2.7.13.3</ecNumber>
    </recommendedName>
</protein>
<feature type="domain" description="PAC" evidence="10">
    <location>
        <begin position="485"/>
        <end position="537"/>
    </location>
</feature>
<dbReference type="InterPro" id="IPR000700">
    <property type="entry name" value="PAS-assoc_C"/>
</dbReference>
<evidence type="ECO:0000256" key="5">
    <source>
        <dbReference type="ARBA" id="ARBA00022777"/>
    </source>
</evidence>
<dbReference type="Gene3D" id="3.30.450.20">
    <property type="entry name" value="PAS domain"/>
    <property type="match status" value="4"/>
</dbReference>
<feature type="domain" description="PAC" evidence="10">
    <location>
        <begin position="108"/>
        <end position="159"/>
    </location>
</feature>
<keyword evidence="6" id="KW-0175">Coiled coil</keyword>
<dbReference type="InterPro" id="IPR000014">
    <property type="entry name" value="PAS"/>
</dbReference>
<dbReference type="InterPro" id="IPR001610">
    <property type="entry name" value="PAC"/>
</dbReference>
<evidence type="ECO:0000256" key="2">
    <source>
        <dbReference type="ARBA" id="ARBA00012438"/>
    </source>
</evidence>
<dbReference type="InterPro" id="IPR036890">
    <property type="entry name" value="HATPase_C_sf"/>
</dbReference>
<evidence type="ECO:0000313" key="12">
    <source>
        <dbReference type="Proteomes" id="UP000636888"/>
    </source>
</evidence>
<dbReference type="SMART" id="SM00387">
    <property type="entry name" value="HATPase_c"/>
    <property type="match status" value="1"/>
</dbReference>
<name>A0A8J7JEP7_9BACT</name>
<evidence type="ECO:0000259" key="8">
    <source>
        <dbReference type="PROSITE" id="PS50109"/>
    </source>
</evidence>
<dbReference type="InterPro" id="IPR013655">
    <property type="entry name" value="PAS_fold_3"/>
</dbReference>
<dbReference type="EC" id="2.7.13.3" evidence="2"/>
<keyword evidence="3" id="KW-0597">Phosphoprotein</keyword>
<dbReference type="AlphaFoldDB" id="A0A8J7JEP7"/>
<dbReference type="PROSITE" id="PS50112">
    <property type="entry name" value="PAS"/>
    <property type="match status" value="4"/>
</dbReference>
<feature type="domain" description="PAS" evidence="9">
    <location>
        <begin position="160"/>
        <end position="230"/>
    </location>
</feature>
<evidence type="ECO:0000256" key="3">
    <source>
        <dbReference type="ARBA" id="ARBA00022553"/>
    </source>
</evidence>
<feature type="domain" description="PAC" evidence="10">
    <location>
        <begin position="361"/>
        <end position="411"/>
    </location>
</feature>
<dbReference type="EMBL" id="JAEMHM010000010">
    <property type="protein sequence ID" value="MBJ6725766.1"/>
    <property type="molecule type" value="Genomic_DNA"/>
</dbReference>
<feature type="domain" description="PAS" evidence="9">
    <location>
        <begin position="287"/>
        <end position="332"/>
    </location>
</feature>